<dbReference type="Gene3D" id="3.40.50.150">
    <property type="entry name" value="Vaccinia Virus protein VP39"/>
    <property type="match status" value="1"/>
</dbReference>
<keyword evidence="2 4" id="KW-0808">Transferase</keyword>
<dbReference type="InterPro" id="IPR030374">
    <property type="entry name" value="PABS"/>
</dbReference>
<dbReference type="EMBL" id="HBKR01038543">
    <property type="protein sequence ID" value="CAE2338418.1"/>
    <property type="molecule type" value="Transcribed_RNA"/>
</dbReference>
<evidence type="ECO:0000259" key="5">
    <source>
        <dbReference type="PROSITE" id="PS51006"/>
    </source>
</evidence>
<dbReference type="InterPro" id="IPR001045">
    <property type="entry name" value="Spermi_synthase"/>
</dbReference>
<dbReference type="PANTHER" id="PTHR43317">
    <property type="entry name" value="THERMOSPERMINE SYNTHASE ACAULIS5"/>
    <property type="match status" value="1"/>
</dbReference>
<comment type="similarity">
    <text evidence="1">Belongs to the spermidine/spermine synthase family.</text>
</comment>
<dbReference type="PROSITE" id="PS01330">
    <property type="entry name" value="PABS_1"/>
    <property type="match status" value="1"/>
</dbReference>
<dbReference type="InterPro" id="IPR029063">
    <property type="entry name" value="SAM-dependent_MTases_sf"/>
</dbReference>
<evidence type="ECO:0000256" key="2">
    <source>
        <dbReference type="ARBA" id="ARBA00022679"/>
    </source>
</evidence>
<dbReference type="PANTHER" id="PTHR43317:SF1">
    <property type="entry name" value="THERMOSPERMINE SYNTHASE ACAULIS5"/>
    <property type="match status" value="1"/>
</dbReference>
<accession>A0A7S4PKV4</accession>
<proteinExistence type="inferred from homology"/>
<dbReference type="PROSITE" id="PS51006">
    <property type="entry name" value="PABS_2"/>
    <property type="match status" value="1"/>
</dbReference>
<gene>
    <name evidence="6" type="ORF">NAES01612_LOCUS25154</name>
</gene>
<dbReference type="CDD" id="cd02440">
    <property type="entry name" value="AdoMet_MTases"/>
    <property type="match status" value="1"/>
</dbReference>
<evidence type="ECO:0000256" key="1">
    <source>
        <dbReference type="ARBA" id="ARBA00007867"/>
    </source>
</evidence>
<dbReference type="SUPFAM" id="SSF53335">
    <property type="entry name" value="S-adenosyl-L-methionine-dependent methyltransferases"/>
    <property type="match status" value="1"/>
</dbReference>
<evidence type="ECO:0000256" key="3">
    <source>
        <dbReference type="ARBA" id="ARBA00023115"/>
    </source>
</evidence>
<dbReference type="AlphaFoldDB" id="A0A7S4PKV4"/>
<dbReference type="GO" id="GO:0010487">
    <property type="term" value="F:thermospermine synthase activity"/>
    <property type="evidence" value="ECO:0007669"/>
    <property type="project" value="UniProtKB-ARBA"/>
</dbReference>
<organism evidence="6">
    <name type="scientific">Paramoeba aestuarina</name>
    <dbReference type="NCBI Taxonomy" id="180227"/>
    <lineage>
        <taxon>Eukaryota</taxon>
        <taxon>Amoebozoa</taxon>
        <taxon>Discosea</taxon>
        <taxon>Flabellinia</taxon>
        <taxon>Dactylopodida</taxon>
        <taxon>Paramoebidae</taxon>
        <taxon>Paramoeba</taxon>
    </lineage>
</organism>
<dbReference type="InterPro" id="IPR030373">
    <property type="entry name" value="PABS_CS"/>
</dbReference>
<dbReference type="HAMAP" id="MF_00198">
    <property type="entry name" value="Spermidine_synth"/>
    <property type="match status" value="1"/>
</dbReference>
<sequence length="342" mass="38374">MSYLYLSTFPPIQIERLPEKKKEFIKRLAEVQLVTYVANKTFAVVQFPLSTYPTVETIHSSTTKFQLVEIFRMTDALGSIDYALYLNEVVQWHSREEPFSHELMVLIPAMLCHSPPKRVLILGGGDGLPAREALRIDSIEHVRVVELDDELIEFTRSIPTLKEKCKDSFGKGVSNIGNVVAGDALNEVNKNSTDAGSWDLVIDDCDYFVTDQPSGVALANYKNYLSSLESMLRPGGVGSILLSVTHWNWSVLSALEGSPALESQPPLDWNDVRNQVEQICNKYFTHWKSYAFGGMMGIELFVYFSNSPFQQNDRPLIPNLFPSTHHALFTLVGESSSSSIPM</sequence>
<comment type="caution">
    <text evidence="4">Lacks conserved residue(s) required for the propagation of feature annotation.</text>
</comment>
<protein>
    <recommendedName>
        <fullName evidence="5">PABS domain-containing protein</fullName>
    </recommendedName>
</protein>
<keyword evidence="3 4" id="KW-0620">Polyamine biosynthesis</keyword>
<dbReference type="GO" id="GO:0006596">
    <property type="term" value="P:polyamine biosynthetic process"/>
    <property type="evidence" value="ECO:0007669"/>
    <property type="project" value="UniProtKB-UniRule"/>
</dbReference>
<feature type="domain" description="PABS" evidence="5">
    <location>
        <begin position="40"/>
        <end position="157"/>
    </location>
</feature>
<evidence type="ECO:0000256" key="4">
    <source>
        <dbReference type="PROSITE-ProRule" id="PRU00354"/>
    </source>
</evidence>
<dbReference type="Pfam" id="PF01564">
    <property type="entry name" value="Spermine_synth"/>
    <property type="match status" value="1"/>
</dbReference>
<name>A0A7S4PKV4_9EUKA</name>
<evidence type="ECO:0000313" key="6">
    <source>
        <dbReference type="EMBL" id="CAE2338418.1"/>
    </source>
</evidence>
<reference evidence="6" key="1">
    <citation type="submission" date="2021-01" db="EMBL/GenBank/DDBJ databases">
        <authorList>
            <person name="Corre E."/>
            <person name="Pelletier E."/>
            <person name="Niang G."/>
            <person name="Scheremetjew M."/>
            <person name="Finn R."/>
            <person name="Kale V."/>
            <person name="Holt S."/>
            <person name="Cochrane G."/>
            <person name="Meng A."/>
            <person name="Brown T."/>
            <person name="Cohen L."/>
        </authorList>
    </citation>
    <scope>NUCLEOTIDE SEQUENCE</scope>
    <source>
        <strain evidence="6">SoJaBio B1-5/56/2</strain>
    </source>
</reference>